<dbReference type="Proteomes" id="UP001472677">
    <property type="component" value="Unassembled WGS sequence"/>
</dbReference>
<keyword evidence="2" id="KW-1185">Reference proteome</keyword>
<evidence type="ECO:0000313" key="1">
    <source>
        <dbReference type="EMBL" id="KAK8564214.1"/>
    </source>
</evidence>
<organism evidence="1 2">
    <name type="scientific">Hibiscus sabdariffa</name>
    <name type="common">roselle</name>
    <dbReference type="NCBI Taxonomy" id="183260"/>
    <lineage>
        <taxon>Eukaryota</taxon>
        <taxon>Viridiplantae</taxon>
        <taxon>Streptophyta</taxon>
        <taxon>Embryophyta</taxon>
        <taxon>Tracheophyta</taxon>
        <taxon>Spermatophyta</taxon>
        <taxon>Magnoliopsida</taxon>
        <taxon>eudicotyledons</taxon>
        <taxon>Gunneridae</taxon>
        <taxon>Pentapetalae</taxon>
        <taxon>rosids</taxon>
        <taxon>malvids</taxon>
        <taxon>Malvales</taxon>
        <taxon>Malvaceae</taxon>
        <taxon>Malvoideae</taxon>
        <taxon>Hibiscus</taxon>
    </lineage>
</organism>
<protein>
    <submittedName>
        <fullName evidence="1">Uncharacterized protein</fullName>
    </submittedName>
</protein>
<accession>A0ABR2ESB4</accession>
<sequence>MCQENRGEVGEGVETLADDSIKSKQLNEGLKDANQSTKPIVNWAEFLFKNKEALEEVVKGQTDKRGPRNSGSKETIVLEEWDFGNINLGLDLNAGKNLIGVDAQLKLLKNLELTVRVKKDLLDYIKAKEALALGKRLGVEIEGNEEGALKELVCLESQN</sequence>
<proteinExistence type="predicted"/>
<reference evidence="1 2" key="1">
    <citation type="journal article" date="2024" name="G3 (Bethesda)">
        <title>Genome assembly of Hibiscus sabdariffa L. provides insights into metabolisms of medicinal natural products.</title>
        <authorList>
            <person name="Kim T."/>
        </authorList>
    </citation>
    <scope>NUCLEOTIDE SEQUENCE [LARGE SCALE GENOMIC DNA]</scope>
    <source>
        <strain evidence="1">TK-2024</strain>
        <tissue evidence="1">Old leaves</tissue>
    </source>
</reference>
<comment type="caution">
    <text evidence="1">The sequence shown here is derived from an EMBL/GenBank/DDBJ whole genome shotgun (WGS) entry which is preliminary data.</text>
</comment>
<name>A0ABR2ESB4_9ROSI</name>
<dbReference type="EMBL" id="JBBPBM010000011">
    <property type="protein sequence ID" value="KAK8564214.1"/>
    <property type="molecule type" value="Genomic_DNA"/>
</dbReference>
<evidence type="ECO:0000313" key="2">
    <source>
        <dbReference type="Proteomes" id="UP001472677"/>
    </source>
</evidence>
<gene>
    <name evidence="1" type="ORF">V6N12_036343</name>
</gene>